<evidence type="ECO:0000313" key="9">
    <source>
        <dbReference type="Proteomes" id="UP001153618"/>
    </source>
</evidence>
<reference evidence="8" key="1">
    <citation type="submission" date="2021-07" db="EMBL/GenBank/DDBJ databases">
        <authorList>
            <person name="Branca A.L. A."/>
        </authorList>
    </citation>
    <scope>NUCLEOTIDE SEQUENCE</scope>
</reference>
<dbReference type="InterPro" id="IPR051694">
    <property type="entry name" value="Immunoregulatory_rcpt-like"/>
</dbReference>
<evidence type="ECO:0000256" key="5">
    <source>
        <dbReference type="SAM" id="MobiDB-lite"/>
    </source>
</evidence>
<dbReference type="OrthoDB" id="3557178at2759"/>
<protein>
    <submittedName>
        <fullName evidence="8">Uncharacterized protein</fullName>
    </submittedName>
</protein>
<evidence type="ECO:0000256" key="3">
    <source>
        <dbReference type="ARBA" id="ARBA00022989"/>
    </source>
</evidence>
<feature type="region of interest" description="Disordered" evidence="5">
    <location>
        <begin position="146"/>
        <end position="200"/>
    </location>
</feature>
<organism evidence="8 9">
    <name type="scientific">Penicillium olsonii</name>
    <dbReference type="NCBI Taxonomy" id="99116"/>
    <lineage>
        <taxon>Eukaryota</taxon>
        <taxon>Fungi</taxon>
        <taxon>Dikarya</taxon>
        <taxon>Ascomycota</taxon>
        <taxon>Pezizomycotina</taxon>
        <taxon>Eurotiomycetes</taxon>
        <taxon>Eurotiomycetidae</taxon>
        <taxon>Eurotiales</taxon>
        <taxon>Aspergillaceae</taxon>
        <taxon>Penicillium</taxon>
    </lineage>
</organism>
<dbReference type="EMBL" id="CAJVOS010000011">
    <property type="protein sequence ID" value="CAG7996635.1"/>
    <property type="molecule type" value="Genomic_DNA"/>
</dbReference>
<dbReference type="CDD" id="cd12087">
    <property type="entry name" value="TM_EGFR-like"/>
    <property type="match status" value="1"/>
</dbReference>
<dbReference type="AlphaFoldDB" id="A0A9W4MNM7"/>
<dbReference type="GO" id="GO:0016020">
    <property type="term" value="C:membrane"/>
    <property type="evidence" value="ECO:0007669"/>
    <property type="project" value="UniProtKB-SubCell"/>
</dbReference>
<feature type="signal peptide" evidence="7">
    <location>
        <begin position="1"/>
        <end position="33"/>
    </location>
</feature>
<feature type="region of interest" description="Disordered" evidence="5">
    <location>
        <begin position="251"/>
        <end position="270"/>
    </location>
</feature>
<evidence type="ECO:0000256" key="1">
    <source>
        <dbReference type="ARBA" id="ARBA00004167"/>
    </source>
</evidence>
<comment type="subcellular location">
    <subcellularLocation>
        <location evidence="1">Membrane</location>
        <topology evidence="1">Single-pass membrane protein</topology>
    </subcellularLocation>
</comment>
<name>A0A9W4MNM7_PENOL</name>
<feature type="transmembrane region" description="Helical" evidence="6">
    <location>
        <begin position="206"/>
        <end position="230"/>
    </location>
</feature>
<evidence type="ECO:0000313" key="8">
    <source>
        <dbReference type="EMBL" id="CAG7996635.1"/>
    </source>
</evidence>
<feature type="compositionally biased region" description="Low complexity" evidence="5">
    <location>
        <begin position="146"/>
        <end position="189"/>
    </location>
</feature>
<dbReference type="PANTHER" id="PTHR15549">
    <property type="entry name" value="PAIRED IMMUNOGLOBULIN-LIKE TYPE 2 RECEPTOR"/>
    <property type="match status" value="1"/>
</dbReference>
<evidence type="ECO:0000256" key="7">
    <source>
        <dbReference type="SAM" id="SignalP"/>
    </source>
</evidence>
<accession>A0A9W4MNM7</accession>
<keyword evidence="2 6" id="KW-0812">Transmembrane</keyword>
<evidence type="ECO:0000256" key="2">
    <source>
        <dbReference type="ARBA" id="ARBA00022692"/>
    </source>
</evidence>
<feature type="compositionally biased region" description="Polar residues" evidence="5">
    <location>
        <begin position="190"/>
        <end position="200"/>
    </location>
</feature>
<keyword evidence="9" id="KW-1185">Reference proteome</keyword>
<evidence type="ECO:0000256" key="4">
    <source>
        <dbReference type="ARBA" id="ARBA00023136"/>
    </source>
</evidence>
<comment type="caution">
    <text evidence="8">The sequence shown here is derived from an EMBL/GenBank/DDBJ whole genome shotgun (WGS) entry which is preliminary data.</text>
</comment>
<dbReference type="PANTHER" id="PTHR15549:SF26">
    <property type="entry name" value="AXIAL BUDDING PATTERN PROTEIN 2-RELATED"/>
    <property type="match status" value="1"/>
</dbReference>
<dbReference type="GO" id="GO:0071944">
    <property type="term" value="C:cell periphery"/>
    <property type="evidence" value="ECO:0007669"/>
    <property type="project" value="UniProtKB-ARBA"/>
</dbReference>
<proteinExistence type="predicted"/>
<keyword evidence="4 6" id="KW-0472">Membrane</keyword>
<keyword evidence="3 6" id="KW-1133">Transmembrane helix</keyword>
<feature type="chain" id="PRO_5040816538" evidence="7">
    <location>
        <begin position="34"/>
        <end position="270"/>
    </location>
</feature>
<sequence>MRSSNLRMLVSSTFFSTWVMLLSSMLFFHGTMGQSTTVDISKQKNPHFMGWYIGPSTTQALMDPGTWTTSGNYARGCSRGNCAYATDCTGNFISYDDGGSSPCIVCRTMTLFQSAPYALPSATNIFCAESWSAFTVFRELAVSTTSSDSSSSTISTSLRTTTQSTTPPTITSSSTQAPSTTDTTTATQSGESQTVTGSESSQSRGWIAGAVVGSFIAVAIVAGLVGWFVYRRKKARKESVKEESVARKIIPSQRNIYKPPQAVDPSQSHR</sequence>
<gene>
    <name evidence="8" type="ORF">POLS_LOCUS1742</name>
</gene>
<keyword evidence="7" id="KW-0732">Signal</keyword>
<evidence type="ECO:0000256" key="6">
    <source>
        <dbReference type="SAM" id="Phobius"/>
    </source>
</evidence>
<dbReference type="Proteomes" id="UP001153618">
    <property type="component" value="Unassembled WGS sequence"/>
</dbReference>